<dbReference type="KEGG" id="mcha:111025151"/>
<dbReference type="RefSeq" id="XP_022158691.1">
    <property type="nucleotide sequence ID" value="XM_022302999.1"/>
</dbReference>
<dbReference type="GO" id="GO:0016491">
    <property type="term" value="F:oxidoreductase activity"/>
    <property type="evidence" value="ECO:0007669"/>
    <property type="project" value="UniProtKB-KW"/>
</dbReference>
<dbReference type="InterPro" id="IPR050231">
    <property type="entry name" value="Iron_ascorbate_oxido_reductase"/>
</dbReference>
<dbReference type="OrthoDB" id="288590at2759"/>
<dbReference type="Pfam" id="PF03171">
    <property type="entry name" value="2OG-FeII_Oxy"/>
    <property type="match status" value="1"/>
</dbReference>
<keyword evidence="1 3" id="KW-0479">Metal-binding</keyword>
<evidence type="ECO:0000256" key="2">
    <source>
        <dbReference type="ARBA" id="ARBA00023004"/>
    </source>
</evidence>
<comment type="similarity">
    <text evidence="3">Belongs to the iron/ascorbate-dependent oxidoreductase family.</text>
</comment>
<dbReference type="InterPro" id="IPR027443">
    <property type="entry name" value="IPNS-like_sf"/>
</dbReference>
<dbReference type="SUPFAM" id="SSF51197">
    <property type="entry name" value="Clavaminate synthase-like"/>
    <property type="match status" value="1"/>
</dbReference>
<dbReference type="GeneID" id="111025151"/>
<dbReference type="PANTHER" id="PTHR47990">
    <property type="entry name" value="2-OXOGLUTARATE (2OG) AND FE(II)-DEPENDENT OXYGENASE SUPERFAMILY PROTEIN-RELATED"/>
    <property type="match status" value="1"/>
</dbReference>
<evidence type="ECO:0000313" key="6">
    <source>
        <dbReference type="RefSeq" id="XP_022158691.1"/>
    </source>
</evidence>
<dbReference type="Gene3D" id="2.60.120.330">
    <property type="entry name" value="B-lactam Antibiotic, Isopenicillin N Synthase, Chain"/>
    <property type="match status" value="1"/>
</dbReference>
<dbReference type="InterPro" id="IPR044861">
    <property type="entry name" value="IPNS-like_FE2OG_OXY"/>
</dbReference>
<keyword evidence="2 3" id="KW-0408">Iron</keyword>
<feature type="domain" description="Fe2OG dioxygenase" evidence="4">
    <location>
        <begin position="192"/>
        <end position="292"/>
    </location>
</feature>
<protein>
    <submittedName>
        <fullName evidence="6">Gibberellin 2-beta-dioxygenase 8-like</fullName>
    </submittedName>
</protein>
<name>A0A6J1E1P5_MOMCH</name>
<dbReference type="InterPro" id="IPR005123">
    <property type="entry name" value="Oxoglu/Fe-dep_dioxygenase_dom"/>
</dbReference>
<proteinExistence type="inferred from homology"/>
<dbReference type="InterPro" id="IPR026992">
    <property type="entry name" value="DIOX_N"/>
</dbReference>
<keyword evidence="3" id="KW-0560">Oxidoreductase</keyword>
<organism evidence="5 6">
    <name type="scientific">Momordica charantia</name>
    <name type="common">Bitter gourd</name>
    <name type="synonym">Balsam pear</name>
    <dbReference type="NCBI Taxonomy" id="3673"/>
    <lineage>
        <taxon>Eukaryota</taxon>
        <taxon>Viridiplantae</taxon>
        <taxon>Streptophyta</taxon>
        <taxon>Embryophyta</taxon>
        <taxon>Tracheophyta</taxon>
        <taxon>Spermatophyta</taxon>
        <taxon>Magnoliopsida</taxon>
        <taxon>eudicotyledons</taxon>
        <taxon>Gunneridae</taxon>
        <taxon>Pentapetalae</taxon>
        <taxon>rosids</taxon>
        <taxon>fabids</taxon>
        <taxon>Cucurbitales</taxon>
        <taxon>Cucurbitaceae</taxon>
        <taxon>Momordiceae</taxon>
        <taxon>Momordica</taxon>
    </lineage>
</organism>
<gene>
    <name evidence="6" type="primary">LOC111025151</name>
</gene>
<evidence type="ECO:0000256" key="1">
    <source>
        <dbReference type="ARBA" id="ARBA00022723"/>
    </source>
</evidence>
<dbReference type="Pfam" id="PF14226">
    <property type="entry name" value="DIOX_N"/>
    <property type="match status" value="1"/>
</dbReference>
<sequence>MEIEPPLQVFYNALMKKDGEEGENGRILEDERELVVEECDELPLIDLGLLKMGNLEREKCKRQIVEAARNWGFFQVVNHGVPERALKAVMFEQKKVFNQPFEKKSLRNFMNLSGSYRWGNSQAISPTQISWSEAFHIAVLEVPSLEDQYLSLRSTVEGVVKKFGGLAESIAEILGQSLGMKSSYFEESCKRGRSSFRLNRYPPCPFASKVYGLVPHTDTDFLTILYQPPQINALHLMKDGNWLAVKPNPQALLVNIGDLLQVVSNDVFKSLKHRVIASEAVERFSFAYFYCPSDDVMIESCTKPSIYRQFSYKEYRQQIEKDVEKTGDKVGLPRFLLHNIMHVSNQYLMSTNSRDS</sequence>
<evidence type="ECO:0000256" key="3">
    <source>
        <dbReference type="RuleBase" id="RU003682"/>
    </source>
</evidence>
<keyword evidence="5" id="KW-1185">Reference proteome</keyword>
<dbReference type="GO" id="GO:0046872">
    <property type="term" value="F:metal ion binding"/>
    <property type="evidence" value="ECO:0007669"/>
    <property type="project" value="UniProtKB-KW"/>
</dbReference>
<dbReference type="Proteomes" id="UP000504603">
    <property type="component" value="Unplaced"/>
</dbReference>
<evidence type="ECO:0000313" key="5">
    <source>
        <dbReference type="Proteomes" id="UP000504603"/>
    </source>
</evidence>
<dbReference type="AlphaFoldDB" id="A0A6J1E1P5"/>
<dbReference type="PROSITE" id="PS51471">
    <property type="entry name" value="FE2OG_OXY"/>
    <property type="match status" value="1"/>
</dbReference>
<accession>A0A6J1E1P5</accession>
<evidence type="ECO:0000259" key="4">
    <source>
        <dbReference type="PROSITE" id="PS51471"/>
    </source>
</evidence>
<reference evidence="6" key="1">
    <citation type="submission" date="2025-08" db="UniProtKB">
        <authorList>
            <consortium name="RefSeq"/>
        </authorList>
    </citation>
    <scope>IDENTIFICATION</scope>
</reference>